<dbReference type="Gene3D" id="3.50.50.60">
    <property type="entry name" value="FAD/NAD(P)-binding domain"/>
    <property type="match status" value="1"/>
</dbReference>
<feature type="active site" description="Proton acceptor" evidence="2">
    <location>
        <position position="617"/>
    </location>
</feature>
<evidence type="ECO:0000256" key="2">
    <source>
        <dbReference type="PIRSR" id="PIRSR000137-1"/>
    </source>
</evidence>
<dbReference type="InterPro" id="IPR007867">
    <property type="entry name" value="GMC_OxRtase_C"/>
</dbReference>
<evidence type="ECO:0000313" key="8">
    <source>
        <dbReference type="EMBL" id="KAK1771700.1"/>
    </source>
</evidence>
<dbReference type="PROSITE" id="PS00624">
    <property type="entry name" value="GMC_OXRED_2"/>
    <property type="match status" value="1"/>
</dbReference>
<comment type="cofactor">
    <cofactor evidence="3">
        <name>FAD</name>
        <dbReference type="ChEBI" id="CHEBI:57692"/>
    </cofactor>
</comment>
<dbReference type="SUPFAM" id="SSF51905">
    <property type="entry name" value="FAD/NAD(P)-binding domain"/>
    <property type="match status" value="1"/>
</dbReference>
<keyword evidence="4" id="KW-0285">Flavoprotein</keyword>
<dbReference type="PANTHER" id="PTHR11552:SF115">
    <property type="entry name" value="DEHYDROGENASE XPTC-RELATED"/>
    <property type="match status" value="1"/>
</dbReference>
<evidence type="ECO:0000256" key="1">
    <source>
        <dbReference type="ARBA" id="ARBA00010790"/>
    </source>
</evidence>
<feature type="binding site" evidence="3">
    <location>
        <position position="265"/>
    </location>
    <ligand>
        <name>FAD</name>
        <dbReference type="ChEBI" id="CHEBI:57692"/>
    </ligand>
</feature>
<dbReference type="GO" id="GO:0044550">
    <property type="term" value="P:secondary metabolite biosynthetic process"/>
    <property type="evidence" value="ECO:0007669"/>
    <property type="project" value="TreeGrafter"/>
</dbReference>
<keyword evidence="5" id="KW-0732">Signal</keyword>
<dbReference type="PIRSF" id="PIRSF000137">
    <property type="entry name" value="Alcohol_oxidase"/>
    <property type="match status" value="1"/>
</dbReference>
<protein>
    <submittedName>
        <fullName evidence="8">Alcohol oxidase</fullName>
    </submittedName>
</protein>
<dbReference type="Pfam" id="PF00732">
    <property type="entry name" value="GMC_oxred_N"/>
    <property type="match status" value="1"/>
</dbReference>
<evidence type="ECO:0000259" key="7">
    <source>
        <dbReference type="PROSITE" id="PS00624"/>
    </source>
</evidence>
<evidence type="ECO:0000256" key="3">
    <source>
        <dbReference type="PIRSR" id="PIRSR000137-2"/>
    </source>
</evidence>
<name>A0AAJ0C846_9PEZI</name>
<dbReference type="InterPro" id="IPR012132">
    <property type="entry name" value="GMC_OxRdtase"/>
</dbReference>
<dbReference type="AlphaFoldDB" id="A0AAJ0C846"/>
<dbReference type="GO" id="GO:0016614">
    <property type="term" value="F:oxidoreductase activity, acting on CH-OH group of donors"/>
    <property type="evidence" value="ECO:0007669"/>
    <property type="project" value="InterPro"/>
</dbReference>
<dbReference type="Pfam" id="PF05199">
    <property type="entry name" value="GMC_oxred_C"/>
    <property type="match status" value="1"/>
</dbReference>
<gene>
    <name evidence="8" type="ORF">QBC33DRAFT_592171</name>
</gene>
<dbReference type="PROSITE" id="PS00623">
    <property type="entry name" value="GMC_OXRED_1"/>
    <property type="match status" value="1"/>
</dbReference>
<dbReference type="EMBL" id="MU838998">
    <property type="protein sequence ID" value="KAK1771700.1"/>
    <property type="molecule type" value="Genomic_DNA"/>
</dbReference>
<proteinExistence type="inferred from homology"/>
<dbReference type="Proteomes" id="UP001244011">
    <property type="component" value="Unassembled WGS sequence"/>
</dbReference>
<evidence type="ECO:0000313" key="9">
    <source>
        <dbReference type="Proteomes" id="UP001244011"/>
    </source>
</evidence>
<feature type="chain" id="PRO_5042477618" evidence="5">
    <location>
        <begin position="21"/>
        <end position="673"/>
    </location>
</feature>
<feature type="active site" description="Proton donor" evidence="2">
    <location>
        <position position="574"/>
    </location>
</feature>
<dbReference type="PANTHER" id="PTHR11552">
    <property type="entry name" value="GLUCOSE-METHANOL-CHOLINE GMC OXIDOREDUCTASE"/>
    <property type="match status" value="1"/>
</dbReference>
<sequence>MMFPLVVYIILSSLLSITTCLHLEPHNVDSQLLPSYDYIIVGGGTSGLVVANRLTEDRNVTVLVLEAGELDTSDNIVTIPGLVGRDLSTIYDWNLTTTPQSFLDNETRPYNAGRVVGGSSILNGMVWTRGSAADYDAWEALGNPGWGWEGLLPYFKKSERFTSDVEATTSRALHIYPDMSVHGTQGPVQVGYPRFFYEQSKNFLRGLAELGIPILYDPNRGIGMGAMIVPSSMTPTNQSRSDSRTSYLDGVIDRPNLHLATEQTVTRILIGKRDDPFALPPLRQLKRALGVEFASASKNVVRNISCSREVILAAGAIRSPVLLQVSGIGPAPIISSINVPLQIDLPGVGYNLQDHGMVGAFYNYSSPDIFTANDITGDVLHDTEALYFNNKTGPWTAPLISTAAFLPLRALTPGWSALLDAATPAPPTQQQQQHPALARGHALQRQITLAQLRRPDAAAAELMADSAGTLTASVLRPLSRGHVRAALVAAGEVEVEVEVDPRYCADAADCAVMVAALRFGGRVASTAAVRELEPRPRWPWVPPETETETETETEEQAEARLLSAAQVGLRTGFHPCGTTAMMPPDLGGVVGPDLRVHGAANLRVVDAGVMPLIPAAHLQAAVYAVAEKAADLIKQTYDLDGGDAAGPEGFPPLPGAGGMPGCRLRECSKHGPH</sequence>
<reference evidence="8" key="1">
    <citation type="submission" date="2023-06" db="EMBL/GenBank/DDBJ databases">
        <title>Genome-scale phylogeny and comparative genomics of the fungal order Sordariales.</title>
        <authorList>
            <consortium name="Lawrence Berkeley National Laboratory"/>
            <person name="Hensen N."/>
            <person name="Bonometti L."/>
            <person name="Westerberg I."/>
            <person name="Brannstrom I.O."/>
            <person name="Guillou S."/>
            <person name="Cros-Aarteil S."/>
            <person name="Calhoun S."/>
            <person name="Haridas S."/>
            <person name="Kuo A."/>
            <person name="Mondo S."/>
            <person name="Pangilinan J."/>
            <person name="Riley R."/>
            <person name="Labutti K."/>
            <person name="Andreopoulos B."/>
            <person name="Lipzen A."/>
            <person name="Chen C."/>
            <person name="Yanf M."/>
            <person name="Daum C."/>
            <person name="Ng V."/>
            <person name="Clum A."/>
            <person name="Steindorff A."/>
            <person name="Ohm R."/>
            <person name="Martin F."/>
            <person name="Silar P."/>
            <person name="Natvig D."/>
            <person name="Lalanne C."/>
            <person name="Gautier V."/>
            <person name="Ament-Velasquez S.L."/>
            <person name="Kruys A."/>
            <person name="Hutchinson M.I."/>
            <person name="Powell A.J."/>
            <person name="Barry K."/>
            <person name="Miller A.N."/>
            <person name="Grigoriev I.V."/>
            <person name="Debuchy R."/>
            <person name="Gladieux P."/>
            <person name="Thoren M.H."/>
            <person name="Johannesson H."/>
        </authorList>
    </citation>
    <scope>NUCLEOTIDE SEQUENCE</scope>
    <source>
        <strain evidence="8">8032-3</strain>
    </source>
</reference>
<feature type="binding site" evidence="3">
    <location>
        <position position="115"/>
    </location>
    <ligand>
        <name>FAD</name>
        <dbReference type="ChEBI" id="CHEBI:57692"/>
    </ligand>
</feature>
<keyword evidence="9" id="KW-1185">Reference proteome</keyword>
<dbReference type="InterPro" id="IPR036188">
    <property type="entry name" value="FAD/NAD-bd_sf"/>
</dbReference>
<dbReference type="InterPro" id="IPR000172">
    <property type="entry name" value="GMC_OxRdtase_N"/>
</dbReference>
<evidence type="ECO:0000256" key="5">
    <source>
        <dbReference type="SAM" id="SignalP"/>
    </source>
</evidence>
<organism evidence="8 9">
    <name type="scientific">Phialemonium atrogriseum</name>
    <dbReference type="NCBI Taxonomy" id="1093897"/>
    <lineage>
        <taxon>Eukaryota</taxon>
        <taxon>Fungi</taxon>
        <taxon>Dikarya</taxon>
        <taxon>Ascomycota</taxon>
        <taxon>Pezizomycotina</taxon>
        <taxon>Sordariomycetes</taxon>
        <taxon>Sordariomycetidae</taxon>
        <taxon>Cephalothecales</taxon>
        <taxon>Cephalothecaceae</taxon>
        <taxon>Phialemonium</taxon>
    </lineage>
</organism>
<feature type="domain" description="Glucose-methanol-choline oxidoreductase N-terminal" evidence="7">
    <location>
        <begin position="315"/>
        <end position="329"/>
    </location>
</feature>
<dbReference type="Gene3D" id="3.30.560.10">
    <property type="entry name" value="Glucose Oxidase, domain 3"/>
    <property type="match status" value="1"/>
</dbReference>
<evidence type="ECO:0000259" key="6">
    <source>
        <dbReference type="PROSITE" id="PS00623"/>
    </source>
</evidence>
<comment type="caution">
    <text evidence="8">The sequence shown here is derived from an EMBL/GenBank/DDBJ whole genome shotgun (WGS) entry which is preliminary data.</text>
</comment>
<dbReference type="GO" id="GO:0050660">
    <property type="term" value="F:flavin adenine dinucleotide binding"/>
    <property type="evidence" value="ECO:0007669"/>
    <property type="project" value="InterPro"/>
</dbReference>
<keyword evidence="3 4" id="KW-0274">FAD</keyword>
<feature type="binding site" evidence="3">
    <location>
        <begin position="45"/>
        <end position="46"/>
    </location>
    <ligand>
        <name>FAD</name>
        <dbReference type="ChEBI" id="CHEBI:57692"/>
    </ligand>
</feature>
<comment type="similarity">
    <text evidence="1 4">Belongs to the GMC oxidoreductase family.</text>
</comment>
<evidence type="ECO:0000256" key="4">
    <source>
        <dbReference type="RuleBase" id="RU003968"/>
    </source>
</evidence>
<accession>A0AAJ0C846</accession>
<dbReference type="SUPFAM" id="SSF54373">
    <property type="entry name" value="FAD-linked reductases, C-terminal domain"/>
    <property type="match status" value="1"/>
</dbReference>
<feature type="domain" description="Glucose-methanol-choline oxidoreductase N-terminal" evidence="6">
    <location>
        <begin position="113"/>
        <end position="136"/>
    </location>
</feature>
<dbReference type="RefSeq" id="XP_060287913.1">
    <property type="nucleotide sequence ID" value="XM_060431680.1"/>
</dbReference>
<feature type="signal peptide" evidence="5">
    <location>
        <begin position="1"/>
        <end position="20"/>
    </location>
</feature>
<dbReference type="GeneID" id="85314867"/>
<feature type="binding site" evidence="3">
    <location>
        <begin position="123"/>
        <end position="126"/>
    </location>
    <ligand>
        <name>FAD</name>
        <dbReference type="ChEBI" id="CHEBI:57692"/>
    </ligand>
</feature>